<evidence type="ECO:0000313" key="2">
    <source>
        <dbReference type="Proteomes" id="UP001523543"/>
    </source>
</evidence>
<dbReference type="RefSeq" id="WP_253549763.1">
    <property type="nucleotide sequence ID" value="NZ_JAMYZR010000004.1"/>
</dbReference>
<sequence length="213" mass="24257">MTLEINREGTVMTCGGPWPRAKISTSALLANDFAVEMVGDAKALNELMRETKARMYAKVEVYEQQLLDHYKAKKRRNSRGQISACSLDDCFRVDLSIADFRRVTSDIIAAQALMGEVLDDLMEDVNPDIRLLLEAAFVPDEKTGRVNVERLQQVRKVKLSHPRWAEVLDAVANSIEVTSSKSYLRFYWRERNDDEWTQIVLQFSKIAVAGVML</sequence>
<dbReference type="Pfam" id="PF11363">
    <property type="entry name" value="DUF3164"/>
    <property type="match status" value="1"/>
</dbReference>
<evidence type="ECO:0000313" key="1">
    <source>
        <dbReference type="EMBL" id="MCP1245387.1"/>
    </source>
</evidence>
<dbReference type="Proteomes" id="UP001523543">
    <property type="component" value="Unassembled WGS sequence"/>
</dbReference>
<dbReference type="InterPro" id="IPR021505">
    <property type="entry name" value="Phage_B3_Orf6"/>
</dbReference>
<comment type="caution">
    <text evidence="1">The sequence shown here is derived from an EMBL/GenBank/DDBJ whole genome shotgun (WGS) entry which is preliminary data.</text>
</comment>
<reference evidence="1 2" key="1">
    <citation type="submission" date="2022-06" db="EMBL/GenBank/DDBJ databases">
        <title>Acetobacer genomes from food samples.</title>
        <authorList>
            <person name="Sombolestani A."/>
        </authorList>
    </citation>
    <scope>NUCLEOTIDE SEQUENCE [LARGE SCALE GENOMIC DNA]</scope>
    <source>
        <strain evidence="1 2">R-83281</strain>
    </source>
</reference>
<keyword evidence="2" id="KW-1185">Reference proteome</keyword>
<gene>
    <name evidence="1" type="ORF">NKW54_05455</name>
</gene>
<organism evidence="1 2">
    <name type="scientific">Acetobacter cerevisiae</name>
    <dbReference type="NCBI Taxonomy" id="178900"/>
    <lineage>
        <taxon>Bacteria</taxon>
        <taxon>Pseudomonadati</taxon>
        <taxon>Pseudomonadota</taxon>
        <taxon>Alphaproteobacteria</taxon>
        <taxon>Acetobacterales</taxon>
        <taxon>Acetobacteraceae</taxon>
        <taxon>Acetobacter</taxon>
    </lineage>
</organism>
<dbReference type="EMBL" id="JAMYZR010000004">
    <property type="protein sequence ID" value="MCP1245387.1"/>
    <property type="molecule type" value="Genomic_DNA"/>
</dbReference>
<proteinExistence type="predicted"/>
<protein>
    <submittedName>
        <fullName evidence="1">DUF3164 family protein</fullName>
    </submittedName>
</protein>
<name>A0ABT1EPS8_9PROT</name>
<accession>A0ABT1EPS8</accession>